<dbReference type="CDD" id="cd02522">
    <property type="entry name" value="GT_2_like_a"/>
    <property type="match status" value="1"/>
</dbReference>
<keyword evidence="3" id="KW-1185">Reference proteome</keyword>
<dbReference type="Gene3D" id="3.90.550.10">
    <property type="entry name" value="Spore Coat Polysaccharide Biosynthesis Protein SpsA, Chain A"/>
    <property type="match status" value="2"/>
</dbReference>
<dbReference type="OrthoDB" id="191769at2759"/>
<dbReference type="InterPro" id="IPR026461">
    <property type="entry name" value="Trfase_2_rSAM/seldom_assoc"/>
</dbReference>
<reference evidence="2" key="1">
    <citation type="submission" date="2022-01" db="EMBL/GenBank/DDBJ databases">
        <authorList>
            <person name="Braso-Vives M."/>
        </authorList>
    </citation>
    <scope>NUCLEOTIDE SEQUENCE</scope>
</reference>
<dbReference type="NCBIfam" id="TIGR04283">
    <property type="entry name" value="glyco_like_mftF"/>
    <property type="match status" value="1"/>
</dbReference>
<sequence length="446" mass="50236">MTNVILHEAGKLQQRNPENLSVEVRYHGGTEDDMRYWLGRRGDITCWWRVQDGEDLGHKMANAFKDAFREGTENVVLVGSDIPAITADVLEEALQILQSAQEEDICVLGPAIDGGYYLVGLNRRTNSSVLGQLFQGMRWGTDQVLQQQLQVGERLGVWCNLLSHKLQDVDTADDLGEFERRTGIPRQELCSPKWSIIIPVLNEAENIKAVIDNALQEFPHQHQIEVVVSDGGSTDGTRDIVRDIAKSYPQGTVKLVSSPNGRGVQLNTGTQHASGDYLLFLHADTRLPSSWQQDAYRTLCRPGVAVGAFPFGLDVVEDSNHSKSDSWWFRAQMRLLQWGTNLRASFFELPYGDQALFMTKRQFHAVGGFPEFPLLEDVELVRRLKQHGHVGIAEGKGVVTSARRWRKHGYLKVTSMNTFILLAYEMGVQPDTLAEWYYGRKVPDKD</sequence>
<feature type="domain" description="Glycosyltransferase 2-like" evidence="1">
    <location>
        <begin position="195"/>
        <end position="339"/>
    </location>
</feature>
<accession>A0A8J9ZZI8</accession>
<evidence type="ECO:0000313" key="2">
    <source>
        <dbReference type="EMBL" id="CAH1265149.1"/>
    </source>
</evidence>
<protein>
    <submittedName>
        <fullName evidence="2">DPM1 protein</fullName>
    </submittedName>
</protein>
<dbReference type="PANTHER" id="PTHR36529:SF1">
    <property type="entry name" value="GLYCOSYLTRANSFERASE"/>
    <property type="match status" value="1"/>
</dbReference>
<dbReference type="InterPro" id="IPR029044">
    <property type="entry name" value="Nucleotide-diphossugar_trans"/>
</dbReference>
<dbReference type="SUPFAM" id="SSF53448">
    <property type="entry name" value="Nucleotide-diphospho-sugar transferases"/>
    <property type="match status" value="2"/>
</dbReference>
<dbReference type="InterPro" id="IPR018641">
    <property type="entry name" value="Trfase_1_rSAM/seldom-assoc"/>
</dbReference>
<name>A0A8J9ZZI8_BRALA</name>
<organism evidence="2 3">
    <name type="scientific">Branchiostoma lanceolatum</name>
    <name type="common">Common lancelet</name>
    <name type="synonym">Amphioxus lanceolatum</name>
    <dbReference type="NCBI Taxonomy" id="7740"/>
    <lineage>
        <taxon>Eukaryota</taxon>
        <taxon>Metazoa</taxon>
        <taxon>Chordata</taxon>
        <taxon>Cephalochordata</taxon>
        <taxon>Leptocardii</taxon>
        <taxon>Amphioxiformes</taxon>
        <taxon>Branchiostomatidae</taxon>
        <taxon>Branchiostoma</taxon>
    </lineage>
</organism>
<gene>
    <name evidence="2" type="primary">DPM1</name>
    <name evidence="2" type="ORF">BLAG_LOCUS19221</name>
</gene>
<dbReference type="Proteomes" id="UP000838412">
    <property type="component" value="Chromosome 5"/>
</dbReference>
<evidence type="ECO:0000259" key="1">
    <source>
        <dbReference type="Pfam" id="PF00535"/>
    </source>
</evidence>
<dbReference type="AlphaFoldDB" id="A0A8J9ZZI8"/>
<dbReference type="Pfam" id="PF00535">
    <property type="entry name" value="Glycos_transf_2"/>
    <property type="match status" value="1"/>
</dbReference>
<dbReference type="InterPro" id="IPR001173">
    <property type="entry name" value="Glyco_trans_2-like"/>
</dbReference>
<evidence type="ECO:0000313" key="3">
    <source>
        <dbReference type="Proteomes" id="UP000838412"/>
    </source>
</evidence>
<dbReference type="PANTHER" id="PTHR36529">
    <property type="entry name" value="SLL1095 PROTEIN"/>
    <property type="match status" value="1"/>
</dbReference>
<dbReference type="EMBL" id="OV696690">
    <property type="protein sequence ID" value="CAH1265149.1"/>
    <property type="molecule type" value="Genomic_DNA"/>
</dbReference>
<proteinExistence type="predicted"/>
<dbReference type="Pfam" id="PF09837">
    <property type="entry name" value="DUF2064"/>
    <property type="match status" value="1"/>
</dbReference>